<name>A0ABT1U0P4_9GAMM</name>
<dbReference type="EMBL" id="JANIBK010000008">
    <property type="protein sequence ID" value="MCQ8127390.1"/>
    <property type="molecule type" value="Genomic_DNA"/>
</dbReference>
<keyword evidence="1" id="KW-0808">Transferase</keyword>
<dbReference type="InterPro" id="IPR036554">
    <property type="entry name" value="GHMP_kinase_C_sf"/>
</dbReference>
<feature type="domain" description="GHMP kinase N-terminal" evidence="6">
    <location>
        <begin position="18"/>
        <end position="101"/>
    </location>
</feature>
<dbReference type="Proteomes" id="UP001524586">
    <property type="component" value="Unassembled WGS sequence"/>
</dbReference>
<dbReference type="PANTHER" id="PTHR32463:SF0">
    <property type="entry name" value="L-FUCOSE KINASE"/>
    <property type="match status" value="1"/>
</dbReference>
<evidence type="ECO:0000313" key="9">
    <source>
        <dbReference type="Proteomes" id="UP001524586"/>
    </source>
</evidence>
<evidence type="ECO:0008006" key="10">
    <source>
        <dbReference type="Google" id="ProtNLM"/>
    </source>
</evidence>
<protein>
    <recommendedName>
        <fullName evidence="10">GHMP kinase</fullName>
    </recommendedName>
</protein>
<accession>A0ABT1U0P4</accession>
<evidence type="ECO:0000259" key="7">
    <source>
        <dbReference type="Pfam" id="PF08544"/>
    </source>
</evidence>
<dbReference type="InterPro" id="IPR001174">
    <property type="entry name" value="HddA/FKP"/>
</dbReference>
<keyword evidence="3" id="KW-0418">Kinase</keyword>
<comment type="caution">
    <text evidence="8">The sequence shown here is derived from an EMBL/GenBank/DDBJ whole genome shotgun (WGS) entry which is preliminary data.</text>
</comment>
<keyword evidence="2" id="KW-0547">Nucleotide-binding</keyword>
<dbReference type="PANTHER" id="PTHR32463">
    <property type="entry name" value="L-FUCOSE KINASE"/>
    <property type="match status" value="1"/>
</dbReference>
<dbReference type="InterPro" id="IPR052203">
    <property type="entry name" value="GHMP_Kinase-Related"/>
</dbReference>
<evidence type="ECO:0000256" key="1">
    <source>
        <dbReference type="ARBA" id="ARBA00022679"/>
    </source>
</evidence>
<dbReference type="SUPFAM" id="SSF54211">
    <property type="entry name" value="Ribosomal protein S5 domain 2-like"/>
    <property type="match status" value="1"/>
</dbReference>
<keyword evidence="9" id="KW-1185">Reference proteome</keyword>
<sequence length="274" mass="30525">MYSKIENVTNHDEIQHPAVRAVLKYMNCDKGLEIHHDGDLPARSGLGSSSSFTVGLLNALKALKGRHISNGDLAALSIHIEQNIIQENVGSQDQISAAYGGFNRIEFLRNGAFRVNPVILHRERLENFQNNLMLFFTGFSRIASEIAKSKIDNMHLRYAELSRMKEMADEAITILQGEGELNEFGTLLDMGWKYKKSLSDRVSTSEIDQIYAAARDAGALGGKLLGAGGGGFMLFFVPLEHQARVLERLKHLIHVPFRFENEGSRVVLYQPNGL</sequence>
<organism evidence="8 9">
    <name type="scientific">Methylomonas rivi</name>
    <dbReference type="NCBI Taxonomy" id="2952226"/>
    <lineage>
        <taxon>Bacteria</taxon>
        <taxon>Pseudomonadati</taxon>
        <taxon>Pseudomonadota</taxon>
        <taxon>Gammaproteobacteria</taxon>
        <taxon>Methylococcales</taxon>
        <taxon>Methylococcaceae</taxon>
        <taxon>Methylomonas</taxon>
    </lineage>
</organism>
<dbReference type="InterPro" id="IPR020568">
    <property type="entry name" value="Ribosomal_Su5_D2-typ_SF"/>
</dbReference>
<keyword evidence="4" id="KW-0067">ATP-binding</keyword>
<dbReference type="Pfam" id="PF08544">
    <property type="entry name" value="GHMP_kinases_C"/>
    <property type="match status" value="1"/>
</dbReference>
<evidence type="ECO:0000256" key="3">
    <source>
        <dbReference type="ARBA" id="ARBA00022777"/>
    </source>
</evidence>
<evidence type="ECO:0000313" key="8">
    <source>
        <dbReference type="EMBL" id="MCQ8127390.1"/>
    </source>
</evidence>
<dbReference type="InterPro" id="IPR006204">
    <property type="entry name" value="GHMP_kinase_N_dom"/>
</dbReference>
<feature type="domain" description="GHMP kinase C-terminal" evidence="7">
    <location>
        <begin position="179"/>
        <end position="250"/>
    </location>
</feature>
<reference evidence="8 9" key="1">
    <citation type="submission" date="2022-07" db="EMBL/GenBank/DDBJ databases">
        <title>Methylomonas rivi sp. nov., Methylomonas rosea sp. nov., Methylomonas aureus sp. nov. and Methylomonas subterranea sp. nov., four novel methanotrophs isolated from a freshwater creek and the deep terrestrial subsurface.</title>
        <authorList>
            <person name="Abin C."/>
            <person name="Sankaranarayanan K."/>
            <person name="Garner C."/>
            <person name="Sindelar R."/>
            <person name="Kotary K."/>
            <person name="Garner R."/>
            <person name="Barclay S."/>
            <person name="Lawson P."/>
            <person name="Krumholz L."/>
        </authorList>
    </citation>
    <scope>NUCLEOTIDE SEQUENCE [LARGE SCALE GENOMIC DNA]</scope>
    <source>
        <strain evidence="8 9">WSC-6</strain>
    </source>
</reference>
<dbReference type="Pfam" id="PF00288">
    <property type="entry name" value="GHMP_kinases_N"/>
    <property type="match status" value="1"/>
</dbReference>
<gene>
    <name evidence="8" type="ORF">NP596_02880</name>
</gene>
<evidence type="ECO:0000256" key="5">
    <source>
        <dbReference type="ARBA" id="ARBA00038121"/>
    </source>
</evidence>
<dbReference type="SUPFAM" id="SSF55060">
    <property type="entry name" value="GHMP Kinase, C-terminal domain"/>
    <property type="match status" value="1"/>
</dbReference>
<dbReference type="RefSeq" id="WP_256613709.1">
    <property type="nucleotide sequence ID" value="NZ_JANIBK010000008.1"/>
</dbReference>
<dbReference type="Gene3D" id="3.30.230.120">
    <property type="match status" value="1"/>
</dbReference>
<evidence type="ECO:0000259" key="6">
    <source>
        <dbReference type="Pfam" id="PF00288"/>
    </source>
</evidence>
<evidence type="ECO:0000256" key="2">
    <source>
        <dbReference type="ARBA" id="ARBA00022741"/>
    </source>
</evidence>
<proteinExistence type="inferred from homology"/>
<comment type="similarity">
    <text evidence="5">Belongs to the GHMP kinase family.</text>
</comment>
<dbReference type="PRINTS" id="PR00960">
    <property type="entry name" value="LMBPPROTEIN"/>
</dbReference>
<dbReference type="InterPro" id="IPR013750">
    <property type="entry name" value="GHMP_kinase_C_dom"/>
</dbReference>
<evidence type="ECO:0000256" key="4">
    <source>
        <dbReference type="ARBA" id="ARBA00022840"/>
    </source>
</evidence>